<dbReference type="Gene3D" id="3.40.50.150">
    <property type="entry name" value="Vaccinia Virus protein VP39"/>
    <property type="match status" value="1"/>
</dbReference>
<protein>
    <submittedName>
        <fullName evidence="7">Methyltransferase domain-containing protein</fullName>
    </submittedName>
</protein>
<dbReference type="InterPro" id="IPR029063">
    <property type="entry name" value="SAM-dependent_MTases_sf"/>
</dbReference>
<reference evidence="7 8" key="1">
    <citation type="journal article" date="2022" name="Nat. Microbiol.">
        <title>The microbiome of a bacterivorous marine choanoflagellate contains a resource-demanding obligate bacterial associate.</title>
        <authorList>
            <person name="Needham D.M."/>
            <person name="Poirier C."/>
            <person name="Bachy C."/>
            <person name="George E.E."/>
            <person name="Wilken S."/>
            <person name="Yung C.C.M."/>
            <person name="Limardo A.J."/>
            <person name="Morando M."/>
            <person name="Sudek L."/>
            <person name="Malmstrom R.R."/>
            <person name="Keeling P.J."/>
            <person name="Santoro A.E."/>
            <person name="Worden A.Z."/>
        </authorList>
    </citation>
    <scope>NUCLEOTIDE SEQUENCE [LARGE SCALE GENOMIC DNA]</scope>
    <source>
        <strain evidence="7 8">Comchoano-1</strain>
    </source>
</reference>
<feature type="binding site" evidence="5">
    <location>
        <position position="284"/>
    </location>
    <ligand>
        <name>S-adenosyl-L-methionine</name>
        <dbReference type="ChEBI" id="CHEBI:59789"/>
    </ligand>
</feature>
<evidence type="ECO:0000259" key="6">
    <source>
        <dbReference type="PROSITE" id="PS51686"/>
    </source>
</evidence>
<evidence type="ECO:0000256" key="4">
    <source>
        <dbReference type="ARBA" id="ARBA00022884"/>
    </source>
</evidence>
<dbReference type="InterPro" id="IPR035926">
    <property type="entry name" value="NusB-like_sf"/>
</dbReference>
<evidence type="ECO:0000313" key="7">
    <source>
        <dbReference type="EMBL" id="UTC24548.1"/>
    </source>
</evidence>
<dbReference type="GO" id="GO:0008168">
    <property type="term" value="F:methyltransferase activity"/>
    <property type="evidence" value="ECO:0007669"/>
    <property type="project" value="UniProtKB-KW"/>
</dbReference>
<feature type="binding site" evidence="5">
    <location>
        <begin position="236"/>
        <end position="242"/>
    </location>
    <ligand>
        <name>S-adenosyl-L-methionine</name>
        <dbReference type="ChEBI" id="CHEBI:59789"/>
    </ligand>
</feature>
<keyword evidence="1 5" id="KW-0489">Methyltransferase</keyword>
<dbReference type="RefSeq" id="WP_258568332.1">
    <property type="nucleotide sequence ID" value="NZ_CP092900.1"/>
</dbReference>
<evidence type="ECO:0000256" key="2">
    <source>
        <dbReference type="ARBA" id="ARBA00022679"/>
    </source>
</evidence>
<dbReference type="PANTHER" id="PTHR22807:SF61">
    <property type="entry name" value="NOL1_NOP2_SUN FAMILY PROTEIN _ ANTITERMINATION NUSB DOMAIN-CONTAINING PROTEIN"/>
    <property type="match status" value="1"/>
</dbReference>
<feature type="binding site" evidence="5">
    <location>
        <position position="258"/>
    </location>
    <ligand>
        <name>S-adenosyl-L-methionine</name>
        <dbReference type="ChEBI" id="CHEBI:59789"/>
    </ligand>
</feature>
<dbReference type="PRINTS" id="PR02008">
    <property type="entry name" value="RCMTFAMILY"/>
</dbReference>
<organism evidence="7 8">
    <name type="scientific">Candidatus Comchoanobacter bicostacola</name>
    <dbReference type="NCBI Taxonomy" id="2919598"/>
    <lineage>
        <taxon>Bacteria</taxon>
        <taxon>Pseudomonadati</taxon>
        <taxon>Pseudomonadota</taxon>
        <taxon>Gammaproteobacteria</taxon>
        <taxon>Candidatus Comchoanobacterales</taxon>
        <taxon>Candidatus Comchoanobacteraceae</taxon>
        <taxon>Candidatus Comchoanobacter</taxon>
    </lineage>
</organism>
<accession>A0ABY5DKM8</accession>
<dbReference type="InterPro" id="IPR049560">
    <property type="entry name" value="MeTrfase_RsmB-F_NOP2_cat"/>
</dbReference>
<dbReference type="PANTHER" id="PTHR22807">
    <property type="entry name" value="NOP2 YEAST -RELATED NOL1/NOP2/FMU SUN DOMAIN-CONTAINING"/>
    <property type="match status" value="1"/>
</dbReference>
<dbReference type="InterPro" id="IPR023267">
    <property type="entry name" value="RCMT"/>
</dbReference>
<dbReference type="InterPro" id="IPR001678">
    <property type="entry name" value="MeTrfase_RsmB-F_NOP2_dom"/>
</dbReference>
<feature type="domain" description="SAM-dependent MTase RsmB/NOP-type" evidence="6">
    <location>
        <begin position="147"/>
        <end position="408"/>
    </location>
</feature>
<feature type="active site" description="Nucleophile" evidence="5">
    <location>
        <position position="351"/>
    </location>
</feature>
<name>A0ABY5DKM8_9GAMM</name>
<dbReference type="Gene3D" id="3.30.70.1170">
    <property type="entry name" value="Sun protein, domain 3"/>
    <property type="match status" value="1"/>
</dbReference>
<dbReference type="Proteomes" id="UP001055955">
    <property type="component" value="Chromosome"/>
</dbReference>
<dbReference type="Gene3D" id="1.10.940.10">
    <property type="entry name" value="NusB-like"/>
    <property type="match status" value="1"/>
</dbReference>
<keyword evidence="8" id="KW-1185">Reference proteome</keyword>
<feature type="binding site" evidence="5">
    <location>
        <position position="300"/>
    </location>
    <ligand>
        <name>S-adenosyl-L-methionine</name>
        <dbReference type="ChEBI" id="CHEBI:59789"/>
    </ligand>
</feature>
<evidence type="ECO:0000256" key="1">
    <source>
        <dbReference type="ARBA" id="ARBA00022603"/>
    </source>
</evidence>
<keyword evidence="2 5" id="KW-0808">Transferase</keyword>
<gene>
    <name evidence="7" type="ORF">MMH89_04880</name>
</gene>
<dbReference type="Pfam" id="PF01189">
    <property type="entry name" value="Methyltr_RsmB-F"/>
    <property type="match status" value="1"/>
</dbReference>
<proteinExistence type="inferred from homology"/>
<dbReference type="CDD" id="cd02440">
    <property type="entry name" value="AdoMet_MTases"/>
    <property type="match status" value="1"/>
</dbReference>
<evidence type="ECO:0000256" key="3">
    <source>
        <dbReference type="ARBA" id="ARBA00022691"/>
    </source>
</evidence>
<dbReference type="SUPFAM" id="SSF53335">
    <property type="entry name" value="S-adenosyl-L-methionine-dependent methyltransferases"/>
    <property type="match status" value="1"/>
</dbReference>
<evidence type="ECO:0000313" key="8">
    <source>
        <dbReference type="Proteomes" id="UP001055955"/>
    </source>
</evidence>
<keyword evidence="4 5" id="KW-0694">RNA-binding</keyword>
<comment type="similarity">
    <text evidence="5">Belongs to the class I-like SAM-binding methyltransferase superfamily. RsmB/NOP family.</text>
</comment>
<dbReference type="EMBL" id="CP092900">
    <property type="protein sequence ID" value="UTC24548.1"/>
    <property type="molecule type" value="Genomic_DNA"/>
</dbReference>
<keyword evidence="3 5" id="KW-0949">S-adenosyl-L-methionine</keyword>
<sequence length="410" mass="47250">MVSPEWYCVQQLINAQHKKISITSKDHKSYSQIYAWYKGVLRRYFFYEWCCTRLAKKSIKEPLKYFLMLGMYRLDTHPDQVAQIVNHMVSMTQPSKAKPLVNAVLREYLRSKERLISKSLGDPVLVYDIRPSLLERLQQAQINWRQWIKQVKQVPKICILVNVQRVRLEELCTLWEQQEVLFEKGDCPNMLVLKRSCLVHQLPGYQEGFFSVVSGANQLLADQWTLNPESYVLDACAAPGGKSALIYNKGVKQIQATDIDLERIERLTQNMQRLGIKAEITVRDWTESVAEKQFDAIWLDVPCSATGVIAKHPEIAVWDRNDHLNEAVQSQLLRNAWRSLKPGGTIFYTTCSVLPHENEQMINCFLEEVNMSEALPMPSQGIFSTSVGAYYQSDYSLDVVYGCLLKKTDK</sequence>
<evidence type="ECO:0000256" key="5">
    <source>
        <dbReference type="PROSITE-ProRule" id="PRU01023"/>
    </source>
</evidence>
<dbReference type="PROSITE" id="PS51686">
    <property type="entry name" value="SAM_MT_RSMB_NOP"/>
    <property type="match status" value="1"/>
</dbReference>
<dbReference type="GO" id="GO:0032259">
    <property type="term" value="P:methylation"/>
    <property type="evidence" value="ECO:0007669"/>
    <property type="project" value="UniProtKB-KW"/>
</dbReference>
<dbReference type="SUPFAM" id="SSF48013">
    <property type="entry name" value="NusB-like"/>
    <property type="match status" value="1"/>
</dbReference>